<comment type="caution">
    <text evidence="2">The sequence shown here is derived from an EMBL/GenBank/DDBJ whole genome shotgun (WGS) entry which is preliminary data.</text>
</comment>
<organism evidence="2 3">
    <name type="scientific">Alternaria panax</name>
    <dbReference type="NCBI Taxonomy" id="48097"/>
    <lineage>
        <taxon>Eukaryota</taxon>
        <taxon>Fungi</taxon>
        <taxon>Dikarya</taxon>
        <taxon>Ascomycota</taxon>
        <taxon>Pezizomycotina</taxon>
        <taxon>Dothideomycetes</taxon>
        <taxon>Pleosporomycetidae</taxon>
        <taxon>Pleosporales</taxon>
        <taxon>Pleosporineae</taxon>
        <taxon>Pleosporaceae</taxon>
        <taxon>Alternaria</taxon>
        <taxon>Alternaria sect. Panax</taxon>
    </lineage>
</organism>
<evidence type="ECO:0000256" key="1">
    <source>
        <dbReference type="SAM" id="MobiDB-lite"/>
    </source>
</evidence>
<evidence type="ECO:0000313" key="2">
    <source>
        <dbReference type="EMBL" id="KAG9190507.1"/>
    </source>
</evidence>
<dbReference type="Proteomes" id="UP001199106">
    <property type="component" value="Unassembled WGS sequence"/>
</dbReference>
<proteinExistence type="predicted"/>
<protein>
    <submittedName>
        <fullName evidence="2">Uncharacterized protein</fullName>
    </submittedName>
</protein>
<name>A0AAD4FI62_9PLEO</name>
<feature type="compositionally biased region" description="Polar residues" evidence="1">
    <location>
        <begin position="13"/>
        <end position="32"/>
    </location>
</feature>
<evidence type="ECO:0000313" key="3">
    <source>
        <dbReference type="Proteomes" id="UP001199106"/>
    </source>
</evidence>
<feature type="region of interest" description="Disordered" evidence="1">
    <location>
        <begin position="1"/>
        <end position="32"/>
    </location>
</feature>
<accession>A0AAD4FI62</accession>
<sequence length="167" mass="18882">MSRLNAPQAKSPLFTSTSSVHPNKISESTNPIPSVPRSLRNQLLDLPSELRDEVYTCAFGNDPRIFVARKDTMVYGVTSDRLYHAYDDQRSGEVSGLPIWLLGSKRNLAEAMDLFHRSRTYVFEDIDRCSLAYQYGSYKARSRPRKKRLSYGGKGNILSLSFQPGSK</sequence>
<dbReference type="AlphaFoldDB" id="A0AAD4FI62"/>
<dbReference type="EMBL" id="JAANER010000004">
    <property type="protein sequence ID" value="KAG9190507.1"/>
    <property type="molecule type" value="Genomic_DNA"/>
</dbReference>
<reference evidence="2" key="1">
    <citation type="submission" date="2021-07" db="EMBL/GenBank/DDBJ databases">
        <title>Genome Resource of American Ginseng Black Spot Pathogen Alternaria panax.</title>
        <authorList>
            <person name="Qiu C."/>
            <person name="Wang W."/>
            <person name="Liu Z."/>
        </authorList>
    </citation>
    <scope>NUCLEOTIDE SEQUENCE</scope>
    <source>
        <strain evidence="2">BNCC115425</strain>
    </source>
</reference>
<gene>
    <name evidence="2" type="ORF">G6011_08595</name>
</gene>
<keyword evidence="3" id="KW-1185">Reference proteome</keyword>